<dbReference type="GO" id="GO:0005525">
    <property type="term" value="F:GTP binding"/>
    <property type="evidence" value="ECO:0007669"/>
    <property type="project" value="UniProtKB-KW"/>
</dbReference>
<feature type="compositionally biased region" description="Acidic residues" evidence="8">
    <location>
        <begin position="98"/>
        <end position="121"/>
    </location>
</feature>
<evidence type="ECO:0000256" key="2">
    <source>
        <dbReference type="ARBA" id="ARBA00022448"/>
    </source>
</evidence>
<comment type="subcellular location">
    <subcellularLocation>
        <location evidence="1">Nucleus</location>
    </subcellularLocation>
</comment>
<evidence type="ECO:0000259" key="9">
    <source>
        <dbReference type="PROSITE" id="PS51721"/>
    </source>
</evidence>
<dbReference type="SUPFAM" id="SSF52540">
    <property type="entry name" value="P-loop containing nucleoside triphosphate hydrolases"/>
    <property type="match status" value="1"/>
</dbReference>
<name>A0A6G1H8R1_9PEZI</name>
<evidence type="ECO:0000256" key="5">
    <source>
        <dbReference type="ARBA" id="ARBA00022927"/>
    </source>
</evidence>
<dbReference type="EMBL" id="ML977145">
    <property type="protein sequence ID" value="KAF1989399.1"/>
    <property type="molecule type" value="Genomic_DNA"/>
</dbReference>
<keyword evidence="5" id="KW-0653">Protein transport</keyword>
<dbReference type="PROSITE" id="PS51721">
    <property type="entry name" value="G_CP"/>
    <property type="match status" value="1"/>
</dbReference>
<dbReference type="FunFam" id="3.40.50.300:FF:000844">
    <property type="entry name" value="Nuclear GTP-binding protein NUG1"/>
    <property type="match status" value="1"/>
</dbReference>
<feature type="compositionally biased region" description="Basic and acidic residues" evidence="8">
    <location>
        <begin position="35"/>
        <end position="48"/>
    </location>
</feature>
<protein>
    <recommendedName>
        <fullName evidence="9">CP-type G domain-containing protein</fullName>
    </recommendedName>
</protein>
<dbReference type="Proteomes" id="UP000800041">
    <property type="component" value="Unassembled WGS sequence"/>
</dbReference>
<feature type="compositionally biased region" description="Basic and acidic residues" evidence="8">
    <location>
        <begin position="70"/>
        <end position="97"/>
    </location>
</feature>
<keyword evidence="6" id="KW-0342">GTP-binding</keyword>
<dbReference type="PANTHER" id="PTHR11089:SF30">
    <property type="entry name" value="GUANINE NUCLEOTIDE-BINDING PROTEIN-LIKE 3 HOMOLOG"/>
    <property type="match status" value="1"/>
</dbReference>
<evidence type="ECO:0000256" key="4">
    <source>
        <dbReference type="ARBA" id="ARBA00022741"/>
    </source>
</evidence>
<organism evidence="10 11">
    <name type="scientific">Aulographum hederae CBS 113979</name>
    <dbReference type="NCBI Taxonomy" id="1176131"/>
    <lineage>
        <taxon>Eukaryota</taxon>
        <taxon>Fungi</taxon>
        <taxon>Dikarya</taxon>
        <taxon>Ascomycota</taxon>
        <taxon>Pezizomycotina</taxon>
        <taxon>Dothideomycetes</taxon>
        <taxon>Pleosporomycetidae</taxon>
        <taxon>Aulographales</taxon>
        <taxon>Aulographaceae</taxon>
    </lineage>
</organism>
<dbReference type="GO" id="GO:0006364">
    <property type="term" value="P:rRNA processing"/>
    <property type="evidence" value="ECO:0007669"/>
    <property type="project" value="UniProtKB-ARBA"/>
</dbReference>
<sequence length="532" mass="58413">MKVGKPKSKRVPVRLRHKIEKASAAKQRKSRKLAKKDPTWRSKLKKDPGIPNLFPYKEKILQEIEAKKEQKEIEAQGRREEAKRKKKEAAAGDKDVDVEGGAEEDDDVVGSEDEVMDEDMQDGNADPMAALLASAKARAKEYENEDDDDEDMDEDGDEWDGFGESDGDEQAAPMAHRKDTSRKAFDKVFKQVVESADVVLYVLDARDPEGTRSKDVERSVMAAENGGKRLILVLNKIDLVPPPVLKGWLVHLRRYFPTIPLRASNPAPNARTFDHKQLTVKATSDTLLKALKSYAQAKQLKRSISVGVIGYPNVGKSSVINALTSRLGQRNSGCPTGAEAGVTKSLREVKLDNKLKLLDSPGIVFPSTADSKIAKEEEKARLVLLNAVPPKEIEDPVPAVTLLLKRLSASETMFSKLFDVYGLPPLMYSNGDITTDFLVQVARKRGRLGKGGVPNLHSAAQTVITDWRDGRIQGWMDAPVLQVAPEPSAANGNSADSSAPAGDRKEIVKEFAAEFKLEGLWGDDSPGDAMET</sequence>
<dbReference type="OrthoDB" id="10266128at2759"/>
<dbReference type="Gene3D" id="3.40.50.300">
    <property type="entry name" value="P-loop containing nucleotide triphosphate hydrolases"/>
    <property type="match status" value="1"/>
</dbReference>
<feature type="region of interest" description="Disordered" evidence="8">
    <location>
        <begin position="70"/>
        <end position="122"/>
    </location>
</feature>
<evidence type="ECO:0000313" key="10">
    <source>
        <dbReference type="EMBL" id="KAF1989399.1"/>
    </source>
</evidence>
<dbReference type="InterPro" id="IPR006073">
    <property type="entry name" value="GTP-bd"/>
</dbReference>
<accession>A0A6G1H8R1</accession>
<dbReference type="GO" id="GO:0042273">
    <property type="term" value="P:ribosomal large subunit biogenesis"/>
    <property type="evidence" value="ECO:0007669"/>
    <property type="project" value="UniProtKB-ARBA"/>
</dbReference>
<feature type="compositionally biased region" description="Basic residues" evidence="8">
    <location>
        <begin position="1"/>
        <end position="19"/>
    </location>
</feature>
<evidence type="ECO:0000256" key="1">
    <source>
        <dbReference type="ARBA" id="ARBA00004123"/>
    </source>
</evidence>
<dbReference type="GO" id="GO:0005730">
    <property type="term" value="C:nucleolus"/>
    <property type="evidence" value="ECO:0007669"/>
    <property type="project" value="UniProtKB-ARBA"/>
</dbReference>
<evidence type="ECO:0000256" key="8">
    <source>
        <dbReference type="SAM" id="MobiDB-lite"/>
    </source>
</evidence>
<dbReference type="InterPro" id="IPR014813">
    <property type="entry name" value="Gnl3_N_dom"/>
</dbReference>
<feature type="region of interest" description="Disordered" evidence="8">
    <location>
        <begin position="137"/>
        <end position="180"/>
    </location>
</feature>
<keyword evidence="7" id="KW-0539">Nucleus</keyword>
<dbReference type="InterPro" id="IPR030378">
    <property type="entry name" value="G_CP_dom"/>
</dbReference>
<dbReference type="FunFam" id="1.10.1580.10:FF:000006">
    <property type="entry name" value="Nuclear GTP-binding protein NUG1"/>
    <property type="match status" value="1"/>
</dbReference>
<feature type="domain" description="CP-type G" evidence="9">
    <location>
        <begin position="182"/>
        <end position="366"/>
    </location>
</feature>
<feature type="region of interest" description="Disordered" evidence="8">
    <location>
        <begin position="1"/>
        <end position="55"/>
    </location>
</feature>
<dbReference type="AlphaFoldDB" id="A0A6G1H8R1"/>
<keyword evidence="4" id="KW-0547">Nucleotide-binding</keyword>
<evidence type="ECO:0000313" key="11">
    <source>
        <dbReference type="Proteomes" id="UP000800041"/>
    </source>
</evidence>
<dbReference type="Pfam" id="PF01926">
    <property type="entry name" value="MMR_HSR1"/>
    <property type="match status" value="1"/>
</dbReference>
<feature type="compositionally biased region" description="Acidic residues" evidence="8">
    <location>
        <begin position="143"/>
        <end position="169"/>
    </location>
</feature>
<dbReference type="GO" id="GO:0030684">
    <property type="term" value="C:preribosome"/>
    <property type="evidence" value="ECO:0007669"/>
    <property type="project" value="UniProtKB-ARBA"/>
</dbReference>
<dbReference type="InterPro" id="IPR027417">
    <property type="entry name" value="P-loop_NTPase"/>
</dbReference>
<evidence type="ECO:0000256" key="3">
    <source>
        <dbReference type="ARBA" id="ARBA00022517"/>
    </source>
</evidence>
<dbReference type="PANTHER" id="PTHR11089">
    <property type="entry name" value="GTP-BINDING PROTEIN-RELATED"/>
    <property type="match status" value="1"/>
</dbReference>
<dbReference type="Gene3D" id="1.10.1580.10">
    <property type="match status" value="1"/>
</dbReference>
<keyword evidence="2" id="KW-0813">Transport</keyword>
<dbReference type="Pfam" id="PF08701">
    <property type="entry name" value="GN3L_Grn1"/>
    <property type="match status" value="1"/>
</dbReference>
<reference evidence="10" key="1">
    <citation type="journal article" date="2020" name="Stud. Mycol.">
        <title>101 Dothideomycetes genomes: a test case for predicting lifestyles and emergence of pathogens.</title>
        <authorList>
            <person name="Haridas S."/>
            <person name="Albert R."/>
            <person name="Binder M."/>
            <person name="Bloem J."/>
            <person name="Labutti K."/>
            <person name="Salamov A."/>
            <person name="Andreopoulos B."/>
            <person name="Baker S."/>
            <person name="Barry K."/>
            <person name="Bills G."/>
            <person name="Bluhm B."/>
            <person name="Cannon C."/>
            <person name="Castanera R."/>
            <person name="Culley D."/>
            <person name="Daum C."/>
            <person name="Ezra D."/>
            <person name="Gonzalez J."/>
            <person name="Henrissat B."/>
            <person name="Kuo A."/>
            <person name="Liang C."/>
            <person name="Lipzen A."/>
            <person name="Lutzoni F."/>
            <person name="Magnuson J."/>
            <person name="Mondo S."/>
            <person name="Nolan M."/>
            <person name="Ohm R."/>
            <person name="Pangilinan J."/>
            <person name="Park H.-J."/>
            <person name="Ramirez L."/>
            <person name="Alfaro M."/>
            <person name="Sun H."/>
            <person name="Tritt A."/>
            <person name="Yoshinaga Y."/>
            <person name="Zwiers L.-H."/>
            <person name="Turgeon B."/>
            <person name="Goodwin S."/>
            <person name="Spatafora J."/>
            <person name="Crous P."/>
            <person name="Grigoriev I."/>
        </authorList>
    </citation>
    <scope>NUCLEOTIDE SEQUENCE</scope>
    <source>
        <strain evidence="10">CBS 113979</strain>
    </source>
</reference>
<dbReference type="GO" id="GO:0015031">
    <property type="term" value="P:protein transport"/>
    <property type="evidence" value="ECO:0007669"/>
    <property type="project" value="UniProtKB-KW"/>
</dbReference>
<keyword evidence="3" id="KW-0690">Ribosome biogenesis</keyword>
<dbReference type="InterPro" id="IPR050755">
    <property type="entry name" value="TRAFAC_YlqF/YawG_RiboMat"/>
</dbReference>
<keyword evidence="11" id="KW-1185">Reference proteome</keyword>
<gene>
    <name evidence="10" type="ORF">K402DRAFT_411005</name>
</gene>
<evidence type="ECO:0000256" key="7">
    <source>
        <dbReference type="ARBA" id="ARBA00023242"/>
    </source>
</evidence>
<dbReference type="PRINTS" id="PR00326">
    <property type="entry name" value="GTP1OBG"/>
</dbReference>
<dbReference type="InterPro" id="IPR023179">
    <property type="entry name" value="GTP-bd_ortho_bundle_sf"/>
</dbReference>
<evidence type="ECO:0000256" key="6">
    <source>
        <dbReference type="ARBA" id="ARBA00023134"/>
    </source>
</evidence>
<proteinExistence type="predicted"/>
<dbReference type="CDD" id="cd04178">
    <property type="entry name" value="Nucleostemin_like"/>
    <property type="match status" value="1"/>
</dbReference>